<keyword evidence="4 5" id="KW-0472">Membrane</keyword>
<feature type="transmembrane region" description="Helical" evidence="5">
    <location>
        <begin position="106"/>
        <end position="127"/>
    </location>
</feature>
<feature type="transmembrane region" description="Helical" evidence="5">
    <location>
        <begin position="6"/>
        <end position="24"/>
    </location>
</feature>
<dbReference type="InterPro" id="IPR001129">
    <property type="entry name" value="Membr-assoc_MAPEG"/>
</dbReference>
<evidence type="ECO:0000256" key="4">
    <source>
        <dbReference type="ARBA" id="ARBA00023136"/>
    </source>
</evidence>
<accession>A0A6N6JBT6</accession>
<comment type="subcellular location">
    <subcellularLocation>
        <location evidence="1">Membrane</location>
    </subcellularLocation>
</comment>
<keyword evidence="2 5" id="KW-0812">Transmembrane</keyword>
<dbReference type="PANTHER" id="PTHR35814:SF1">
    <property type="entry name" value="GLUTATHIONE S-TRANSFERASE-RELATED"/>
    <property type="match status" value="1"/>
</dbReference>
<feature type="transmembrane region" description="Helical" evidence="5">
    <location>
        <begin position="75"/>
        <end position="94"/>
    </location>
</feature>
<evidence type="ECO:0000256" key="5">
    <source>
        <dbReference type="SAM" id="Phobius"/>
    </source>
</evidence>
<dbReference type="RefSeq" id="WP_159804462.1">
    <property type="nucleotide sequence ID" value="NZ_BLJE01000001.1"/>
</dbReference>
<dbReference type="AlphaFoldDB" id="A0A6N6JBT6"/>
<dbReference type="OrthoDB" id="7619858at2"/>
<dbReference type="Pfam" id="PF01124">
    <property type="entry name" value="MAPEG"/>
    <property type="match status" value="1"/>
</dbReference>
<evidence type="ECO:0000256" key="1">
    <source>
        <dbReference type="ARBA" id="ARBA00004370"/>
    </source>
</evidence>
<evidence type="ECO:0000256" key="3">
    <source>
        <dbReference type="ARBA" id="ARBA00022989"/>
    </source>
</evidence>
<keyword evidence="3 5" id="KW-1133">Transmembrane helix</keyword>
<evidence type="ECO:0000256" key="2">
    <source>
        <dbReference type="ARBA" id="ARBA00022692"/>
    </source>
</evidence>
<sequence length="128" mass="14045">MISVTPIYLALTALLYVALTMRVVKGRMAAKAIYGDGEDADLRQRIRAHGNCSEYAPILILLLLCAELQGTPAWVLHIFGALILASRMGHAYWMSQVPEPVGKRQITMATTFGLLIFLAFGNLAHALF</sequence>
<evidence type="ECO:0000313" key="6">
    <source>
        <dbReference type="EMBL" id="GFE63534.1"/>
    </source>
</evidence>
<comment type="caution">
    <text evidence="6">The sequence shown here is derived from an EMBL/GenBank/DDBJ whole genome shotgun (WGS) entry which is preliminary data.</text>
</comment>
<dbReference type="PANTHER" id="PTHR35814">
    <property type="match status" value="1"/>
</dbReference>
<dbReference type="InterPro" id="IPR023352">
    <property type="entry name" value="MAPEG-like_dom_sf"/>
</dbReference>
<dbReference type="Proteomes" id="UP000436822">
    <property type="component" value="Unassembled WGS sequence"/>
</dbReference>
<gene>
    <name evidence="6" type="ORF">KIN_06080</name>
</gene>
<proteinExistence type="predicted"/>
<reference evidence="6 7" key="1">
    <citation type="submission" date="2019-12" db="EMBL/GenBank/DDBJ databases">
        <title>Litoreibacter badius sp. nov., a novel bacteriochlorophyll a-containing bacterium in the genus Litoreibacter.</title>
        <authorList>
            <person name="Kanamuro M."/>
            <person name="Takabe Y."/>
            <person name="Mori K."/>
            <person name="Takaichi S."/>
            <person name="Hanada S."/>
        </authorList>
    </citation>
    <scope>NUCLEOTIDE SEQUENCE [LARGE SCALE GENOMIC DNA]</scope>
    <source>
        <strain evidence="6 7">K6</strain>
    </source>
</reference>
<protein>
    <recommendedName>
        <fullName evidence="8">Glutathione S-transferase</fullName>
    </recommendedName>
</protein>
<dbReference type="SUPFAM" id="SSF161084">
    <property type="entry name" value="MAPEG domain-like"/>
    <property type="match status" value="1"/>
</dbReference>
<keyword evidence="7" id="KW-1185">Reference proteome</keyword>
<evidence type="ECO:0000313" key="7">
    <source>
        <dbReference type="Proteomes" id="UP000436822"/>
    </source>
</evidence>
<name>A0A6N6JBT6_9RHOB</name>
<dbReference type="Gene3D" id="1.20.120.550">
    <property type="entry name" value="Membrane associated eicosanoid/glutathione metabolism-like domain"/>
    <property type="match status" value="1"/>
</dbReference>
<dbReference type="EMBL" id="BLJE01000001">
    <property type="protein sequence ID" value="GFE63534.1"/>
    <property type="molecule type" value="Genomic_DNA"/>
</dbReference>
<dbReference type="GO" id="GO:0016020">
    <property type="term" value="C:membrane"/>
    <property type="evidence" value="ECO:0007669"/>
    <property type="project" value="UniProtKB-SubCell"/>
</dbReference>
<organism evidence="6 7">
    <name type="scientific">Litoreibacter roseus</name>
    <dbReference type="NCBI Taxonomy" id="2601869"/>
    <lineage>
        <taxon>Bacteria</taxon>
        <taxon>Pseudomonadati</taxon>
        <taxon>Pseudomonadota</taxon>
        <taxon>Alphaproteobacteria</taxon>
        <taxon>Rhodobacterales</taxon>
        <taxon>Roseobacteraceae</taxon>
        <taxon>Litoreibacter</taxon>
    </lineage>
</organism>
<evidence type="ECO:0008006" key="8">
    <source>
        <dbReference type="Google" id="ProtNLM"/>
    </source>
</evidence>